<accession>A0ABN4HSF0</accession>
<gene>
    <name evidence="1" type="ORF">F506_03690</name>
</gene>
<organism evidence="1 2">
    <name type="scientific">Herbaspirillum hiltneri N3</name>
    <dbReference type="NCBI Taxonomy" id="1262470"/>
    <lineage>
        <taxon>Bacteria</taxon>
        <taxon>Pseudomonadati</taxon>
        <taxon>Pseudomonadota</taxon>
        <taxon>Betaproteobacteria</taxon>
        <taxon>Burkholderiales</taxon>
        <taxon>Oxalobacteraceae</taxon>
        <taxon>Herbaspirillum</taxon>
    </lineage>
</organism>
<dbReference type="Proteomes" id="UP000063429">
    <property type="component" value="Chromosome"/>
</dbReference>
<proteinExistence type="predicted"/>
<name>A0ABN4HSF0_9BURK</name>
<dbReference type="EMBL" id="CP011409">
    <property type="protein sequence ID" value="AKZ61888.1"/>
    <property type="molecule type" value="Genomic_DNA"/>
</dbReference>
<evidence type="ECO:0000313" key="1">
    <source>
        <dbReference type="EMBL" id="AKZ61888.1"/>
    </source>
</evidence>
<sequence length="59" mass="6637">MGFIRHGDTLIGFDEGINPSFLRADLEISSGWDNWKGSYLLANSDTGDVILRYLYAELI</sequence>
<keyword evidence="2" id="KW-1185">Reference proteome</keyword>
<protein>
    <submittedName>
        <fullName evidence="1">Uncharacterized protein</fullName>
    </submittedName>
</protein>
<reference evidence="2" key="1">
    <citation type="journal article" date="2015" name="Genome Announc.">
        <title>Complete Genome Sequence of Herbaspirillum hiltneri N3 (DSM 17495), Isolated from Surface-Sterilized Wheat Roots.</title>
        <authorList>
            <person name="Guizelini D."/>
            <person name="Saizaki P.M."/>
            <person name="Coimbra N.A."/>
            <person name="Weiss V.A."/>
            <person name="Faoro H."/>
            <person name="Sfeir M.Z."/>
            <person name="Baura V.A."/>
            <person name="Monteiro R.A."/>
            <person name="Chubatsu L.S."/>
            <person name="Souza E.M."/>
            <person name="Cruz L.M."/>
            <person name="Pedrosa F.O."/>
            <person name="Raittz R.T."/>
            <person name="Marchaukoski J.N."/>
            <person name="Steffens M.B."/>
        </authorList>
    </citation>
    <scope>NUCLEOTIDE SEQUENCE [LARGE SCALE GENOMIC DNA]</scope>
    <source>
        <strain evidence="2">N3</strain>
    </source>
</reference>
<evidence type="ECO:0000313" key="2">
    <source>
        <dbReference type="Proteomes" id="UP000063429"/>
    </source>
</evidence>